<keyword evidence="7 12" id="KW-0297">G-protein coupled receptor</keyword>
<dbReference type="InterPro" id="IPR017452">
    <property type="entry name" value="GPCR_Rhodpsn_7TM"/>
</dbReference>
<evidence type="ECO:0000256" key="13">
    <source>
        <dbReference type="RuleBase" id="RU363047"/>
    </source>
</evidence>
<evidence type="ECO:0000256" key="5">
    <source>
        <dbReference type="ARBA" id="ARBA00022725"/>
    </source>
</evidence>
<gene>
    <name evidence="15" type="ORF">GDO81_002098</name>
</gene>
<dbReference type="PROSITE" id="PS50262">
    <property type="entry name" value="G_PROTEIN_RECEP_F1_2"/>
    <property type="match status" value="1"/>
</dbReference>
<dbReference type="PRINTS" id="PR00237">
    <property type="entry name" value="GPCRRHODOPSN"/>
</dbReference>
<keyword evidence="5 13" id="KW-0552">Olfaction</keyword>
<evidence type="ECO:0000256" key="11">
    <source>
        <dbReference type="ARBA" id="ARBA00023224"/>
    </source>
</evidence>
<accession>A0AAV7DI86</accession>
<feature type="transmembrane region" description="Helical" evidence="13">
    <location>
        <begin position="60"/>
        <end position="80"/>
    </location>
</feature>
<dbReference type="Gene3D" id="1.20.1070.10">
    <property type="entry name" value="Rhodopsin 7-helix transmembrane proteins"/>
    <property type="match status" value="1"/>
</dbReference>
<feature type="domain" description="G-protein coupled receptors family 1 profile" evidence="14">
    <location>
        <begin position="39"/>
        <end position="286"/>
    </location>
</feature>
<dbReference type="Pfam" id="PF00001">
    <property type="entry name" value="7tm_1"/>
    <property type="match status" value="1"/>
</dbReference>
<comment type="subcellular location">
    <subcellularLocation>
        <location evidence="1 13">Cell membrane</location>
        <topology evidence="1 13">Multi-pass membrane protein</topology>
    </subcellularLocation>
</comment>
<comment type="similarity">
    <text evidence="12">Belongs to the G-protein coupled receptor 1 family.</text>
</comment>
<name>A0AAV7DI86_ENGPU</name>
<evidence type="ECO:0000256" key="2">
    <source>
        <dbReference type="ARBA" id="ARBA00022475"/>
    </source>
</evidence>
<dbReference type="Proteomes" id="UP000824782">
    <property type="component" value="Unassembled WGS sequence"/>
</dbReference>
<evidence type="ECO:0000259" key="14">
    <source>
        <dbReference type="PROSITE" id="PS50262"/>
    </source>
</evidence>
<keyword evidence="3 13" id="KW-0716">Sensory transduction</keyword>
<proteinExistence type="inferred from homology"/>
<feature type="transmembrane region" description="Helical" evidence="13">
    <location>
        <begin position="100"/>
        <end position="118"/>
    </location>
</feature>
<sequence>MANITVVTEFVLLGFSILPHLLLPFFCLVFLSYIIATAGNFLIITIVLLNSKIQSPMYFFLFNLAVIDICFINTTIPNLLKNVLTKKKAISVAHCLTQSYFFFLAGTAEFILLGVMSADRYLAICYPLHYTSIMKRHVCIQLIFGVWFGSFFSTFFSVIFVIRLKFCFSEIDHFFCDVGPLLRNSCTDTEYIEKLSLASSSLMIMSLLVTLVSYFKIVMAVFKINSAEGRQRLFTTCSSHAIVVSLAYGSCIFLYLLPAQSQGSSIHKKVSVLNTIIVPLINPYIYTLRNQNVKEAVYDIILKKH</sequence>
<dbReference type="GO" id="GO:0004984">
    <property type="term" value="F:olfactory receptor activity"/>
    <property type="evidence" value="ECO:0007669"/>
    <property type="project" value="InterPro"/>
</dbReference>
<keyword evidence="10" id="KW-0325">Glycoprotein</keyword>
<dbReference type="PRINTS" id="PR00245">
    <property type="entry name" value="OLFACTORYR"/>
</dbReference>
<keyword evidence="16" id="KW-1185">Reference proteome</keyword>
<keyword evidence="6 13" id="KW-1133">Transmembrane helix</keyword>
<evidence type="ECO:0000313" key="15">
    <source>
        <dbReference type="EMBL" id="KAG8596906.1"/>
    </source>
</evidence>
<evidence type="ECO:0000256" key="3">
    <source>
        <dbReference type="ARBA" id="ARBA00022606"/>
    </source>
</evidence>
<dbReference type="InterPro" id="IPR047132">
    <property type="entry name" value="Olfact_rcpt_6C-like"/>
</dbReference>
<dbReference type="AlphaFoldDB" id="A0AAV7DI86"/>
<keyword evidence="11 12" id="KW-0807">Transducer</keyword>
<dbReference type="PROSITE" id="PS00237">
    <property type="entry name" value="G_PROTEIN_RECEP_F1_1"/>
    <property type="match status" value="1"/>
</dbReference>
<evidence type="ECO:0000256" key="10">
    <source>
        <dbReference type="ARBA" id="ARBA00023180"/>
    </source>
</evidence>
<feature type="transmembrane region" description="Helical" evidence="13">
    <location>
        <begin position="234"/>
        <end position="257"/>
    </location>
</feature>
<keyword evidence="8 13" id="KW-0472">Membrane</keyword>
<feature type="transmembrane region" description="Helical" evidence="13">
    <location>
        <begin position="21"/>
        <end position="48"/>
    </location>
</feature>
<evidence type="ECO:0000256" key="7">
    <source>
        <dbReference type="ARBA" id="ARBA00023040"/>
    </source>
</evidence>
<dbReference type="PANTHER" id="PTHR26454">
    <property type="entry name" value="OLFACTORY RECEPTOR"/>
    <property type="match status" value="1"/>
</dbReference>
<evidence type="ECO:0000256" key="12">
    <source>
        <dbReference type="RuleBase" id="RU000688"/>
    </source>
</evidence>
<evidence type="ECO:0000256" key="9">
    <source>
        <dbReference type="ARBA" id="ARBA00023170"/>
    </source>
</evidence>
<dbReference type="EMBL" id="WNYA01000001">
    <property type="protein sequence ID" value="KAG8596906.1"/>
    <property type="molecule type" value="Genomic_DNA"/>
</dbReference>
<dbReference type="SUPFAM" id="SSF81321">
    <property type="entry name" value="Family A G protein-coupled receptor-like"/>
    <property type="match status" value="1"/>
</dbReference>
<dbReference type="GO" id="GO:0005886">
    <property type="term" value="C:plasma membrane"/>
    <property type="evidence" value="ECO:0007669"/>
    <property type="project" value="UniProtKB-SubCell"/>
</dbReference>
<evidence type="ECO:0000256" key="4">
    <source>
        <dbReference type="ARBA" id="ARBA00022692"/>
    </source>
</evidence>
<evidence type="ECO:0000256" key="6">
    <source>
        <dbReference type="ARBA" id="ARBA00022989"/>
    </source>
</evidence>
<keyword evidence="9 12" id="KW-0675">Receptor</keyword>
<dbReference type="FunFam" id="1.20.1070.10:FF:000010">
    <property type="entry name" value="Olfactory receptor"/>
    <property type="match status" value="1"/>
</dbReference>
<dbReference type="InterPro" id="IPR000725">
    <property type="entry name" value="Olfact_rcpt"/>
</dbReference>
<keyword evidence="4 12" id="KW-0812">Transmembrane</keyword>
<feature type="transmembrane region" description="Helical" evidence="13">
    <location>
        <begin position="138"/>
        <end position="162"/>
    </location>
</feature>
<reference evidence="15" key="1">
    <citation type="thesis" date="2020" institute="ProQuest LLC" country="789 East Eisenhower Parkway, Ann Arbor, MI, USA">
        <title>Comparative Genomics and Chromosome Evolution.</title>
        <authorList>
            <person name="Mudd A.B."/>
        </authorList>
    </citation>
    <scope>NUCLEOTIDE SEQUENCE</scope>
    <source>
        <strain evidence="15">237g6f4</strain>
        <tissue evidence="15">Blood</tissue>
    </source>
</reference>
<evidence type="ECO:0000313" key="16">
    <source>
        <dbReference type="Proteomes" id="UP000824782"/>
    </source>
</evidence>
<organism evidence="15 16">
    <name type="scientific">Engystomops pustulosus</name>
    <name type="common">Tungara frog</name>
    <name type="synonym">Physalaemus pustulosus</name>
    <dbReference type="NCBI Taxonomy" id="76066"/>
    <lineage>
        <taxon>Eukaryota</taxon>
        <taxon>Metazoa</taxon>
        <taxon>Chordata</taxon>
        <taxon>Craniata</taxon>
        <taxon>Vertebrata</taxon>
        <taxon>Euteleostomi</taxon>
        <taxon>Amphibia</taxon>
        <taxon>Batrachia</taxon>
        <taxon>Anura</taxon>
        <taxon>Neobatrachia</taxon>
        <taxon>Hyloidea</taxon>
        <taxon>Leptodactylidae</taxon>
        <taxon>Leiuperinae</taxon>
        <taxon>Engystomops</taxon>
    </lineage>
</organism>
<comment type="caution">
    <text evidence="15">The sequence shown here is derived from an EMBL/GenBank/DDBJ whole genome shotgun (WGS) entry which is preliminary data.</text>
</comment>
<dbReference type="GO" id="GO:0004930">
    <property type="term" value="F:G protein-coupled receptor activity"/>
    <property type="evidence" value="ECO:0007669"/>
    <property type="project" value="UniProtKB-KW"/>
</dbReference>
<dbReference type="InterPro" id="IPR000276">
    <property type="entry name" value="GPCR_Rhodpsn"/>
</dbReference>
<keyword evidence="2 13" id="KW-1003">Cell membrane</keyword>
<evidence type="ECO:0000256" key="8">
    <source>
        <dbReference type="ARBA" id="ARBA00023136"/>
    </source>
</evidence>
<evidence type="ECO:0000256" key="1">
    <source>
        <dbReference type="ARBA" id="ARBA00004651"/>
    </source>
</evidence>
<protein>
    <recommendedName>
        <fullName evidence="13">Olfactory receptor</fullName>
    </recommendedName>
</protein>
<feature type="transmembrane region" description="Helical" evidence="13">
    <location>
        <begin position="202"/>
        <end position="222"/>
    </location>
</feature>
<dbReference type="PANTHER" id="PTHR26454:SF18">
    <property type="entry name" value="OLFACTORY RECEPTOR 6C76"/>
    <property type="match status" value="1"/>
</dbReference>